<proteinExistence type="predicted"/>
<comment type="caution">
    <text evidence="1">The sequence shown here is derived from an EMBL/GenBank/DDBJ whole genome shotgun (WGS) entry which is preliminary data.</text>
</comment>
<name>A0ABU3UAM5_9ACTN</name>
<dbReference type="RefSeq" id="WP_316732259.1">
    <property type="nucleotide sequence ID" value="NZ_JARAKF010000001.1"/>
</dbReference>
<keyword evidence="2" id="KW-1185">Reference proteome</keyword>
<evidence type="ECO:0008006" key="3">
    <source>
        <dbReference type="Google" id="ProtNLM"/>
    </source>
</evidence>
<dbReference type="EMBL" id="JARAKF010000001">
    <property type="protein sequence ID" value="MDU8990971.1"/>
    <property type="molecule type" value="Genomic_DNA"/>
</dbReference>
<sequence>MTAAKDLPASATPAATMDALLWRWVDHVNRNGEKGMMRPEWFARVGELELAEEVTWYGMATAGRWVHGGLLSGPSKAPVYAGFYWSQVGDEPAVARVSMVVLPLADPTRIVAADWNDGYNGYEPAALDGYAVLCGDPFDPLHVDGRDAEADLREVKRIIAAGDGQGRRVNYAEIVTDPDRGGNALFFPVNEEERDGYEALEEDGTVVCLAFIAYDFPL</sequence>
<protein>
    <recommendedName>
        <fullName evidence="3">Immunity protein 22</fullName>
    </recommendedName>
</protein>
<gene>
    <name evidence="1" type="ORF">PU648_00665</name>
</gene>
<accession>A0ABU3UAM5</accession>
<organism evidence="1 2">
    <name type="scientific">Streptomyces mirabilis</name>
    <dbReference type="NCBI Taxonomy" id="68239"/>
    <lineage>
        <taxon>Bacteria</taxon>
        <taxon>Bacillati</taxon>
        <taxon>Actinomycetota</taxon>
        <taxon>Actinomycetes</taxon>
        <taxon>Kitasatosporales</taxon>
        <taxon>Streptomycetaceae</taxon>
        <taxon>Streptomyces</taxon>
    </lineage>
</organism>
<reference evidence="1 2" key="1">
    <citation type="submission" date="2023-02" db="EMBL/GenBank/DDBJ databases">
        <authorList>
            <person name="Maleckis M."/>
        </authorList>
    </citation>
    <scope>NUCLEOTIDE SEQUENCE [LARGE SCALE GENOMIC DNA]</scope>
    <source>
        <strain evidence="1 2">P8-A2</strain>
    </source>
</reference>
<evidence type="ECO:0000313" key="1">
    <source>
        <dbReference type="EMBL" id="MDU8990971.1"/>
    </source>
</evidence>
<dbReference type="Proteomes" id="UP001257627">
    <property type="component" value="Unassembled WGS sequence"/>
</dbReference>
<evidence type="ECO:0000313" key="2">
    <source>
        <dbReference type="Proteomes" id="UP001257627"/>
    </source>
</evidence>